<reference evidence="6 7" key="1">
    <citation type="journal article" date="2023" name="Elife">
        <title>Identification of key yeast species and microbe-microbe interactions impacting larval growth of Drosophila in the wild.</title>
        <authorList>
            <person name="Mure A."/>
            <person name="Sugiura Y."/>
            <person name="Maeda R."/>
            <person name="Honda K."/>
            <person name="Sakurai N."/>
            <person name="Takahashi Y."/>
            <person name="Watada M."/>
            <person name="Katoh T."/>
            <person name="Gotoh A."/>
            <person name="Gotoh Y."/>
            <person name="Taniguchi I."/>
            <person name="Nakamura K."/>
            <person name="Hayashi T."/>
            <person name="Katayama T."/>
            <person name="Uemura T."/>
            <person name="Hattori Y."/>
        </authorList>
    </citation>
    <scope>NUCLEOTIDE SEQUENCE [LARGE SCALE GENOMIC DNA]</scope>
    <source>
        <strain evidence="6 7">SB-73</strain>
    </source>
</reference>
<dbReference type="Pfam" id="PF00171">
    <property type="entry name" value="Aldedh"/>
    <property type="match status" value="1"/>
</dbReference>
<feature type="active site" evidence="3">
    <location>
        <position position="262"/>
    </location>
</feature>
<protein>
    <submittedName>
        <fullName evidence="6">Aldehyde dehydrogenase (NAD(+))</fullName>
    </submittedName>
</protein>
<dbReference type="InterPro" id="IPR015590">
    <property type="entry name" value="Aldehyde_DH_dom"/>
</dbReference>
<evidence type="ECO:0000313" key="6">
    <source>
        <dbReference type="EMBL" id="GMM51178.1"/>
    </source>
</evidence>
<accession>A0AAV5RKB9</accession>
<dbReference type="Proteomes" id="UP001362899">
    <property type="component" value="Unassembled WGS sequence"/>
</dbReference>
<dbReference type="EMBL" id="BTGC01000003">
    <property type="protein sequence ID" value="GMM51178.1"/>
    <property type="molecule type" value="Genomic_DNA"/>
</dbReference>
<dbReference type="AlphaFoldDB" id="A0AAV5RKB9"/>
<dbReference type="Gene3D" id="3.40.309.10">
    <property type="entry name" value="Aldehyde Dehydrogenase, Chain A, domain 2"/>
    <property type="match status" value="1"/>
</dbReference>
<comment type="similarity">
    <text evidence="1 4">Belongs to the aldehyde dehydrogenase family.</text>
</comment>
<evidence type="ECO:0000256" key="4">
    <source>
        <dbReference type="RuleBase" id="RU003345"/>
    </source>
</evidence>
<dbReference type="FunFam" id="3.40.605.10:FF:000001">
    <property type="entry name" value="Aldehyde dehydrogenase 1"/>
    <property type="match status" value="1"/>
</dbReference>
<keyword evidence="2 4" id="KW-0560">Oxidoreductase</keyword>
<dbReference type="GO" id="GO:0016620">
    <property type="term" value="F:oxidoreductase activity, acting on the aldehyde or oxo group of donors, NAD or NADP as acceptor"/>
    <property type="evidence" value="ECO:0007669"/>
    <property type="project" value="InterPro"/>
</dbReference>
<name>A0AAV5RKB9_STABA</name>
<dbReference type="FunFam" id="3.40.309.10:FF:000012">
    <property type="entry name" value="Betaine aldehyde dehydrogenase"/>
    <property type="match status" value="1"/>
</dbReference>
<dbReference type="InterPro" id="IPR016161">
    <property type="entry name" value="Ald_DH/histidinol_DH"/>
</dbReference>
<dbReference type="Gene3D" id="3.40.605.10">
    <property type="entry name" value="Aldehyde Dehydrogenase, Chain A, domain 1"/>
    <property type="match status" value="1"/>
</dbReference>
<sequence>MPVELEVNQVTWIQPTQLFINNEFKDAVKKNTLETIDPSTGKVIANVQLATAEDVDIAVCCSRKAFNKVWKNTCGSDRGKLLIKLSELTEKYGELLATIEAMDSGKPMYTNALGDIEECASIYRYYGGIADKIEGKVSMDDPLALSYTRREPFGVVGAIIPWNYPLATASWKIAPALAAGNCIVLKVAENTPLSMLYFANLVVEAGFPPGVINIITGTGQEVGAKLSSHMDVDKLTFTGSTAVGQKILQAAAGSNLKDCTLELGGKSPLIVFEDCDLDQAAKWAYEGIMYNMGQICCGTSRLLVHESVHDKFVEFLLDVIARKSVAGDVFDKNTTHGPQISSAHLQKIKGYVECAKNEGAIVACGGAQWGENGYYFLPTILLNVKPGDTVDQEEIFGPVASVTKFKTYEEAISIANNTKYGLGGAVFTNDIAKGHKAANDIVTGYVWINSSNDQDYHLPFTGHKMSGIGSELGTTGIEGYLKLKSVQVNLGKRI</sequence>
<evidence type="ECO:0000256" key="1">
    <source>
        <dbReference type="ARBA" id="ARBA00009986"/>
    </source>
</evidence>
<evidence type="ECO:0000256" key="2">
    <source>
        <dbReference type="ARBA" id="ARBA00023002"/>
    </source>
</evidence>
<dbReference type="InterPro" id="IPR016163">
    <property type="entry name" value="Ald_DH_C"/>
</dbReference>
<organism evidence="6 7">
    <name type="scientific">Starmerella bacillaris</name>
    <name type="common">Yeast</name>
    <name type="synonym">Candida zemplinina</name>
    <dbReference type="NCBI Taxonomy" id="1247836"/>
    <lineage>
        <taxon>Eukaryota</taxon>
        <taxon>Fungi</taxon>
        <taxon>Dikarya</taxon>
        <taxon>Ascomycota</taxon>
        <taxon>Saccharomycotina</taxon>
        <taxon>Dipodascomycetes</taxon>
        <taxon>Dipodascales</taxon>
        <taxon>Trichomonascaceae</taxon>
        <taxon>Starmerella</taxon>
    </lineage>
</organism>
<dbReference type="SUPFAM" id="SSF53720">
    <property type="entry name" value="ALDH-like"/>
    <property type="match status" value="1"/>
</dbReference>
<proteinExistence type="inferred from homology"/>
<comment type="caution">
    <text evidence="6">The sequence shown here is derived from an EMBL/GenBank/DDBJ whole genome shotgun (WGS) entry which is preliminary data.</text>
</comment>
<dbReference type="PANTHER" id="PTHR11699">
    <property type="entry name" value="ALDEHYDE DEHYDROGENASE-RELATED"/>
    <property type="match status" value="1"/>
</dbReference>
<dbReference type="GO" id="GO:0019752">
    <property type="term" value="P:carboxylic acid metabolic process"/>
    <property type="evidence" value="ECO:0007669"/>
    <property type="project" value="UniProtKB-ARBA"/>
</dbReference>
<dbReference type="InterPro" id="IPR016162">
    <property type="entry name" value="Ald_DH_N"/>
</dbReference>
<evidence type="ECO:0000256" key="3">
    <source>
        <dbReference type="PROSITE-ProRule" id="PRU10007"/>
    </source>
</evidence>
<evidence type="ECO:0000259" key="5">
    <source>
        <dbReference type="Pfam" id="PF00171"/>
    </source>
</evidence>
<evidence type="ECO:0000313" key="7">
    <source>
        <dbReference type="Proteomes" id="UP001362899"/>
    </source>
</evidence>
<feature type="domain" description="Aldehyde dehydrogenase" evidence="5">
    <location>
        <begin position="30"/>
        <end position="486"/>
    </location>
</feature>
<keyword evidence="7" id="KW-1185">Reference proteome</keyword>
<gene>
    <name evidence="6" type="ORF">DASB73_021360</name>
</gene>
<dbReference type="InterPro" id="IPR029510">
    <property type="entry name" value="Ald_DH_CS_GLU"/>
</dbReference>
<dbReference type="PROSITE" id="PS00687">
    <property type="entry name" value="ALDEHYDE_DEHYDR_GLU"/>
    <property type="match status" value="1"/>
</dbReference>